<feature type="domain" description="EF-hand" evidence="2">
    <location>
        <begin position="59"/>
        <end position="90"/>
    </location>
</feature>
<dbReference type="InterPro" id="IPR018247">
    <property type="entry name" value="EF_Hand_1_Ca_BS"/>
</dbReference>
<evidence type="ECO:0000313" key="3">
    <source>
        <dbReference type="EMBL" id="GKV07951.1"/>
    </source>
</evidence>
<sequence>MAVVEVNPNNASQNSNLGSPFNVIYIRNTNKELPSLPQIPNPKIQNPLSEPQKPQLHYELKQVFLKHDASRDDRLSKNELSKAFATLGSRFPAYRAWLARIEADLKP</sequence>
<evidence type="ECO:0000259" key="2">
    <source>
        <dbReference type="PROSITE" id="PS50222"/>
    </source>
</evidence>
<dbReference type="AlphaFoldDB" id="A0AAV5J631"/>
<evidence type="ECO:0000313" key="4">
    <source>
        <dbReference type="Proteomes" id="UP001054252"/>
    </source>
</evidence>
<dbReference type="Proteomes" id="UP001054252">
    <property type="component" value="Unassembled WGS sequence"/>
</dbReference>
<dbReference type="PROSITE" id="PS00018">
    <property type="entry name" value="EF_HAND_1"/>
    <property type="match status" value="1"/>
</dbReference>
<gene>
    <name evidence="3" type="ORF">SLEP1_g19647</name>
</gene>
<keyword evidence="4" id="KW-1185">Reference proteome</keyword>
<organism evidence="3 4">
    <name type="scientific">Rubroshorea leprosula</name>
    <dbReference type="NCBI Taxonomy" id="152421"/>
    <lineage>
        <taxon>Eukaryota</taxon>
        <taxon>Viridiplantae</taxon>
        <taxon>Streptophyta</taxon>
        <taxon>Embryophyta</taxon>
        <taxon>Tracheophyta</taxon>
        <taxon>Spermatophyta</taxon>
        <taxon>Magnoliopsida</taxon>
        <taxon>eudicotyledons</taxon>
        <taxon>Gunneridae</taxon>
        <taxon>Pentapetalae</taxon>
        <taxon>rosids</taxon>
        <taxon>malvids</taxon>
        <taxon>Malvales</taxon>
        <taxon>Dipterocarpaceae</taxon>
        <taxon>Rubroshorea</taxon>
    </lineage>
</organism>
<dbReference type="EMBL" id="BPVZ01000028">
    <property type="protein sequence ID" value="GKV07951.1"/>
    <property type="molecule type" value="Genomic_DNA"/>
</dbReference>
<dbReference type="SUPFAM" id="SSF47473">
    <property type="entry name" value="EF-hand"/>
    <property type="match status" value="1"/>
</dbReference>
<reference evidence="3 4" key="1">
    <citation type="journal article" date="2021" name="Commun. Biol.">
        <title>The genome of Shorea leprosula (Dipterocarpaceae) highlights the ecological relevance of drought in aseasonal tropical rainforests.</title>
        <authorList>
            <person name="Ng K.K.S."/>
            <person name="Kobayashi M.J."/>
            <person name="Fawcett J.A."/>
            <person name="Hatakeyama M."/>
            <person name="Paape T."/>
            <person name="Ng C.H."/>
            <person name="Ang C.C."/>
            <person name="Tnah L.H."/>
            <person name="Lee C.T."/>
            <person name="Nishiyama T."/>
            <person name="Sese J."/>
            <person name="O'Brien M.J."/>
            <person name="Copetti D."/>
            <person name="Mohd Noor M.I."/>
            <person name="Ong R.C."/>
            <person name="Putra M."/>
            <person name="Sireger I.Z."/>
            <person name="Indrioko S."/>
            <person name="Kosugi Y."/>
            <person name="Izuno A."/>
            <person name="Isagi Y."/>
            <person name="Lee S.L."/>
            <person name="Shimizu K.K."/>
        </authorList>
    </citation>
    <scope>NUCLEOTIDE SEQUENCE [LARGE SCALE GENOMIC DNA]</scope>
    <source>
        <strain evidence="3">214</strain>
    </source>
</reference>
<proteinExistence type="predicted"/>
<name>A0AAV5J631_9ROSI</name>
<protein>
    <recommendedName>
        <fullName evidence="2">EF-hand domain-containing protein</fullName>
    </recommendedName>
</protein>
<dbReference type="GO" id="GO:0005509">
    <property type="term" value="F:calcium ion binding"/>
    <property type="evidence" value="ECO:0007669"/>
    <property type="project" value="InterPro"/>
</dbReference>
<dbReference type="InterPro" id="IPR002048">
    <property type="entry name" value="EF_hand_dom"/>
</dbReference>
<dbReference type="PROSITE" id="PS50222">
    <property type="entry name" value="EF_HAND_2"/>
    <property type="match status" value="1"/>
</dbReference>
<accession>A0AAV5J631</accession>
<dbReference type="InterPro" id="IPR011992">
    <property type="entry name" value="EF-hand-dom_pair"/>
</dbReference>
<evidence type="ECO:0000256" key="1">
    <source>
        <dbReference type="ARBA" id="ARBA00022837"/>
    </source>
</evidence>
<comment type="caution">
    <text evidence="3">The sequence shown here is derived from an EMBL/GenBank/DDBJ whole genome shotgun (WGS) entry which is preliminary data.</text>
</comment>
<keyword evidence="1" id="KW-0106">Calcium</keyword>